<dbReference type="GO" id="GO:0046654">
    <property type="term" value="P:tetrahydrofolate biosynthetic process"/>
    <property type="evidence" value="ECO:0007669"/>
    <property type="project" value="UniProtKB-UniPathway"/>
</dbReference>
<sequence length="170" mass="19231">MPIQLAYIGLGSNLDSPIEQVRQALDELDTLPLTRLVAASSLYATPPVGPQNQPDFINAAAALKTHLSPLALLDQLQALEQRHRRQRQRRWGPRTLDLDLLLYGQQTLVYPRLRVPHLHMHERAFVLVPLHELDPTLLCRQRPLSDWLTGLDTSEIQRLPAPDVTHTATI</sequence>
<dbReference type="GO" id="GO:0016301">
    <property type="term" value="F:kinase activity"/>
    <property type="evidence" value="ECO:0007669"/>
    <property type="project" value="UniProtKB-KW"/>
</dbReference>
<organism evidence="14 15">
    <name type="scientific">Vreelandella arcis</name>
    <dbReference type="NCBI Taxonomy" id="416873"/>
    <lineage>
        <taxon>Bacteria</taxon>
        <taxon>Pseudomonadati</taxon>
        <taxon>Pseudomonadota</taxon>
        <taxon>Gammaproteobacteria</taxon>
        <taxon>Oceanospirillales</taxon>
        <taxon>Halomonadaceae</taxon>
        <taxon>Vreelandella</taxon>
    </lineage>
</organism>
<keyword evidence="7 14" id="KW-0418">Kinase</keyword>
<comment type="pathway">
    <text evidence="1">Cofactor biosynthesis; tetrahydrofolate biosynthesis; 2-amino-4-hydroxy-6-hydroxymethyl-7,8-dihydropteridine diphosphate from 7,8-dihydroneopterin triphosphate: step 4/4.</text>
</comment>
<dbReference type="Proteomes" id="UP000199677">
    <property type="component" value="Unassembled WGS sequence"/>
</dbReference>
<evidence type="ECO:0000256" key="1">
    <source>
        <dbReference type="ARBA" id="ARBA00005051"/>
    </source>
</evidence>
<evidence type="ECO:0000256" key="12">
    <source>
        <dbReference type="ARBA" id="ARBA00033413"/>
    </source>
</evidence>
<gene>
    <name evidence="14" type="ORF">SAMN04487951_10418</name>
</gene>
<evidence type="ECO:0000256" key="11">
    <source>
        <dbReference type="ARBA" id="ARBA00029766"/>
    </source>
</evidence>
<dbReference type="InterPro" id="IPR000550">
    <property type="entry name" value="Hppk"/>
</dbReference>
<evidence type="ECO:0000256" key="5">
    <source>
        <dbReference type="ARBA" id="ARBA00022679"/>
    </source>
</evidence>
<dbReference type="PROSITE" id="PS00794">
    <property type="entry name" value="HPPK"/>
    <property type="match status" value="1"/>
</dbReference>
<dbReference type="SUPFAM" id="SSF55083">
    <property type="entry name" value="6-hydroxymethyl-7,8-dihydropterin pyrophosphokinase, HPPK"/>
    <property type="match status" value="1"/>
</dbReference>
<name>A0A1H0A9K0_9GAMM</name>
<keyword evidence="6" id="KW-0547">Nucleotide-binding</keyword>
<evidence type="ECO:0000256" key="9">
    <source>
        <dbReference type="ARBA" id="ARBA00022909"/>
    </source>
</evidence>
<comment type="function">
    <text evidence="10">Catalyzes the transfer of pyrophosphate from adenosine triphosphate (ATP) to 6-hydroxymethyl-7,8-dihydropterin, an enzymatic step in folate biosynthesis pathway.</text>
</comment>
<dbReference type="Pfam" id="PF01288">
    <property type="entry name" value="HPPK"/>
    <property type="match status" value="1"/>
</dbReference>
<evidence type="ECO:0000259" key="13">
    <source>
        <dbReference type="PROSITE" id="PS00794"/>
    </source>
</evidence>
<dbReference type="Gene3D" id="3.30.70.560">
    <property type="entry name" value="7,8-Dihydro-6-hydroxymethylpterin-pyrophosphokinase HPPK"/>
    <property type="match status" value="1"/>
</dbReference>
<evidence type="ECO:0000256" key="10">
    <source>
        <dbReference type="ARBA" id="ARBA00029409"/>
    </source>
</evidence>
<accession>A0A1H0A9K0</accession>
<evidence type="ECO:0000256" key="4">
    <source>
        <dbReference type="ARBA" id="ARBA00016218"/>
    </source>
</evidence>
<dbReference type="EMBL" id="FNII01000004">
    <property type="protein sequence ID" value="SDN30107.1"/>
    <property type="molecule type" value="Genomic_DNA"/>
</dbReference>
<evidence type="ECO:0000313" key="14">
    <source>
        <dbReference type="EMBL" id="SDN30107.1"/>
    </source>
</evidence>
<evidence type="ECO:0000256" key="8">
    <source>
        <dbReference type="ARBA" id="ARBA00022840"/>
    </source>
</evidence>
<evidence type="ECO:0000256" key="7">
    <source>
        <dbReference type="ARBA" id="ARBA00022777"/>
    </source>
</evidence>
<reference evidence="15" key="1">
    <citation type="submission" date="2016-10" db="EMBL/GenBank/DDBJ databases">
        <authorList>
            <person name="Varghese N."/>
            <person name="Submissions S."/>
        </authorList>
    </citation>
    <scope>NUCLEOTIDE SEQUENCE [LARGE SCALE GENOMIC DNA]</scope>
    <source>
        <strain evidence="15">CGMCC 1.6494</strain>
    </source>
</reference>
<comment type="similarity">
    <text evidence="2">Belongs to the HPPK family.</text>
</comment>
<dbReference type="GO" id="GO:0005524">
    <property type="term" value="F:ATP binding"/>
    <property type="evidence" value="ECO:0007669"/>
    <property type="project" value="UniProtKB-KW"/>
</dbReference>
<dbReference type="PANTHER" id="PTHR43071">
    <property type="entry name" value="2-AMINO-4-HYDROXY-6-HYDROXYMETHYLDIHYDROPTERIDINE PYROPHOSPHOKINASE"/>
    <property type="match status" value="1"/>
</dbReference>
<dbReference type="EC" id="2.7.6.3" evidence="3"/>
<dbReference type="STRING" id="416873.SAMN04487951_10418"/>
<dbReference type="InterPro" id="IPR035907">
    <property type="entry name" value="Hppk_sf"/>
</dbReference>
<feature type="domain" description="7,8-dihydro-6-hydroxymethylpterin-pyrophosphokinase" evidence="13">
    <location>
        <begin position="90"/>
        <end position="101"/>
    </location>
</feature>
<dbReference type="GO" id="GO:0003848">
    <property type="term" value="F:2-amino-4-hydroxy-6-hydroxymethyldihydropteridine diphosphokinase activity"/>
    <property type="evidence" value="ECO:0007669"/>
    <property type="project" value="UniProtKB-EC"/>
</dbReference>
<proteinExistence type="inferred from homology"/>
<protein>
    <recommendedName>
        <fullName evidence="4">2-amino-4-hydroxy-6-hydroxymethyldihydropteridine pyrophosphokinase</fullName>
        <ecNumber evidence="3">2.7.6.3</ecNumber>
    </recommendedName>
    <alternativeName>
        <fullName evidence="11">6-hydroxymethyl-7,8-dihydropterin pyrophosphokinase</fullName>
    </alternativeName>
    <alternativeName>
        <fullName evidence="12">7,8-dihydro-6-hydroxymethylpterin-pyrophosphokinase</fullName>
    </alternativeName>
</protein>
<dbReference type="CDD" id="cd00483">
    <property type="entry name" value="HPPK"/>
    <property type="match status" value="1"/>
</dbReference>
<evidence type="ECO:0000256" key="6">
    <source>
        <dbReference type="ARBA" id="ARBA00022741"/>
    </source>
</evidence>
<evidence type="ECO:0000313" key="15">
    <source>
        <dbReference type="Proteomes" id="UP000199677"/>
    </source>
</evidence>
<keyword evidence="8" id="KW-0067">ATP-binding</keyword>
<dbReference type="NCBIfam" id="TIGR01498">
    <property type="entry name" value="folK"/>
    <property type="match status" value="1"/>
</dbReference>
<dbReference type="AlphaFoldDB" id="A0A1H0A9K0"/>
<keyword evidence="15" id="KW-1185">Reference proteome</keyword>
<evidence type="ECO:0000256" key="2">
    <source>
        <dbReference type="ARBA" id="ARBA00005810"/>
    </source>
</evidence>
<evidence type="ECO:0000256" key="3">
    <source>
        <dbReference type="ARBA" id="ARBA00013253"/>
    </source>
</evidence>
<dbReference type="PANTHER" id="PTHR43071:SF1">
    <property type="entry name" value="2-AMINO-4-HYDROXY-6-HYDROXYMETHYLDIHYDROPTERIDINE PYROPHOSPHOKINASE"/>
    <property type="match status" value="1"/>
</dbReference>
<dbReference type="UniPathway" id="UPA00077">
    <property type="reaction ID" value="UER00155"/>
</dbReference>
<keyword evidence="9" id="KW-0289">Folate biosynthesis</keyword>
<keyword evidence="5" id="KW-0808">Transferase</keyword>
<dbReference type="GO" id="GO:0046656">
    <property type="term" value="P:folic acid biosynthetic process"/>
    <property type="evidence" value="ECO:0007669"/>
    <property type="project" value="UniProtKB-KW"/>
</dbReference>